<dbReference type="AlphaFoldDB" id="A0A8K0CEE7"/>
<dbReference type="OrthoDB" id="6776697at2759"/>
<protein>
    <submittedName>
        <fullName evidence="1">Uncharacterized protein</fullName>
    </submittedName>
</protein>
<reference evidence="1" key="1">
    <citation type="submission" date="2019-08" db="EMBL/GenBank/DDBJ databases">
        <title>The genome of the North American firefly Photinus pyralis.</title>
        <authorList>
            <consortium name="Photinus pyralis genome working group"/>
            <person name="Fallon T.R."/>
            <person name="Sander Lower S.E."/>
            <person name="Weng J.-K."/>
        </authorList>
    </citation>
    <scope>NUCLEOTIDE SEQUENCE</scope>
    <source>
        <strain evidence="1">TRF0915ILg1</strain>
        <tissue evidence="1">Whole body</tissue>
    </source>
</reference>
<organism evidence="1 2">
    <name type="scientific">Ignelater luminosus</name>
    <name type="common">Cucubano</name>
    <name type="synonym">Pyrophorus luminosus</name>
    <dbReference type="NCBI Taxonomy" id="2038154"/>
    <lineage>
        <taxon>Eukaryota</taxon>
        <taxon>Metazoa</taxon>
        <taxon>Ecdysozoa</taxon>
        <taxon>Arthropoda</taxon>
        <taxon>Hexapoda</taxon>
        <taxon>Insecta</taxon>
        <taxon>Pterygota</taxon>
        <taxon>Neoptera</taxon>
        <taxon>Endopterygota</taxon>
        <taxon>Coleoptera</taxon>
        <taxon>Polyphaga</taxon>
        <taxon>Elateriformia</taxon>
        <taxon>Elateroidea</taxon>
        <taxon>Elateridae</taxon>
        <taxon>Agrypninae</taxon>
        <taxon>Pyrophorini</taxon>
        <taxon>Ignelater</taxon>
    </lineage>
</organism>
<proteinExistence type="predicted"/>
<evidence type="ECO:0000313" key="2">
    <source>
        <dbReference type="Proteomes" id="UP000801492"/>
    </source>
</evidence>
<name>A0A8K0CEE7_IGNLU</name>
<evidence type="ECO:0000313" key="1">
    <source>
        <dbReference type="EMBL" id="KAF2884659.1"/>
    </source>
</evidence>
<comment type="caution">
    <text evidence="1">The sequence shown here is derived from an EMBL/GenBank/DDBJ whole genome shotgun (WGS) entry which is preliminary data.</text>
</comment>
<dbReference type="EMBL" id="VTPC01090145">
    <property type="protein sequence ID" value="KAF2884659.1"/>
    <property type="molecule type" value="Genomic_DNA"/>
</dbReference>
<dbReference type="Proteomes" id="UP000801492">
    <property type="component" value="Unassembled WGS sequence"/>
</dbReference>
<keyword evidence="2" id="KW-1185">Reference proteome</keyword>
<sequence>MTAWCLRYIQNLKTSNSKSIGPLTIDELETALRRLIRVVQSQALGVETGNLKKLGVVSNMSRMLSLNPFLDNSGDIRVGTSRQLTEIQQALVNSVNSKSLVKYFQNSRPLYPCFNDPQNLNPLAPGHFLIGSKKQDVTSINCNRVSHFETLQQSIQHF</sequence>
<gene>
    <name evidence="1" type="ORF">ILUMI_21519</name>
</gene>
<accession>A0A8K0CEE7</accession>